<keyword evidence="1" id="KW-0812">Transmembrane</keyword>
<evidence type="ECO:0000313" key="3">
    <source>
        <dbReference type="Proteomes" id="UP000178815"/>
    </source>
</evidence>
<protein>
    <submittedName>
        <fullName evidence="2">Uncharacterized protein</fullName>
    </submittedName>
</protein>
<dbReference type="AlphaFoldDB" id="A0A1F6CHL3"/>
<keyword evidence="1" id="KW-0472">Membrane</keyword>
<organism evidence="2 3">
    <name type="scientific">Candidatus Kaiserbacteria bacterium RIFCSPHIGHO2_01_FULL_53_31</name>
    <dbReference type="NCBI Taxonomy" id="1798481"/>
    <lineage>
        <taxon>Bacteria</taxon>
        <taxon>Candidatus Kaiseribacteriota</taxon>
    </lineage>
</organism>
<reference evidence="2 3" key="1">
    <citation type="journal article" date="2016" name="Nat. Commun.">
        <title>Thousands of microbial genomes shed light on interconnected biogeochemical processes in an aquifer system.</title>
        <authorList>
            <person name="Anantharaman K."/>
            <person name="Brown C.T."/>
            <person name="Hug L.A."/>
            <person name="Sharon I."/>
            <person name="Castelle C.J."/>
            <person name="Probst A.J."/>
            <person name="Thomas B.C."/>
            <person name="Singh A."/>
            <person name="Wilkins M.J."/>
            <person name="Karaoz U."/>
            <person name="Brodie E.L."/>
            <person name="Williams K.H."/>
            <person name="Hubbard S.S."/>
            <person name="Banfield J.F."/>
        </authorList>
    </citation>
    <scope>NUCLEOTIDE SEQUENCE [LARGE SCALE GENOMIC DNA]</scope>
</reference>
<evidence type="ECO:0000256" key="1">
    <source>
        <dbReference type="SAM" id="Phobius"/>
    </source>
</evidence>
<comment type="caution">
    <text evidence="2">The sequence shown here is derived from an EMBL/GenBank/DDBJ whole genome shotgun (WGS) entry which is preliminary data.</text>
</comment>
<accession>A0A1F6CHL3</accession>
<sequence>MLHVVGEKGSPSYTINQGVDIDQNEIIEGSCAVQRKGSGTITVTPSFVTYQRTIFGERVIDSKDVQKTVTFTSNETKEVSFIVPKASAPQAYDAVLSLVPSNGIAISNNVPVHYVLRGPSATIQNVLIDKDYYAAGDSANVSVYWTGSADSFIGARKASSHNTASNLLISITDGGNNKCAKDATFTVPSDEIERNTLTSHAVSITHFCTDPRVTATIVDESDSALAQETVAFTSGQVSSGSWFMSSFKERPILYILMGFIILIVSGALVVKGRKANIL</sequence>
<proteinExistence type="predicted"/>
<dbReference type="EMBL" id="MFKU01000010">
    <property type="protein sequence ID" value="OGG48665.1"/>
    <property type="molecule type" value="Genomic_DNA"/>
</dbReference>
<evidence type="ECO:0000313" key="2">
    <source>
        <dbReference type="EMBL" id="OGG48665.1"/>
    </source>
</evidence>
<dbReference type="Proteomes" id="UP000178815">
    <property type="component" value="Unassembled WGS sequence"/>
</dbReference>
<gene>
    <name evidence="2" type="ORF">A2678_02245</name>
</gene>
<name>A0A1F6CHL3_9BACT</name>
<keyword evidence="1" id="KW-1133">Transmembrane helix</keyword>
<feature type="transmembrane region" description="Helical" evidence="1">
    <location>
        <begin position="252"/>
        <end position="270"/>
    </location>
</feature>